<name>A0ABD0KCK7_9CAEN</name>
<dbReference type="Proteomes" id="UP001519460">
    <property type="component" value="Unassembled WGS sequence"/>
</dbReference>
<feature type="region of interest" description="Disordered" evidence="1">
    <location>
        <begin position="148"/>
        <end position="167"/>
    </location>
</feature>
<gene>
    <name evidence="2" type="ORF">BaRGS_00023929</name>
</gene>
<dbReference type="AlphaFoldDB" id="A0ABD0KCK7"/>
<reference evidence="2 3" key="1">
    <citation type="journal article" date="2023" name="Sci. Data">
        <title>Genome assembly of the Korean intertidal mud-creeper Batillaria attramentaria.</title>
        <authorList>
            <person name="Patra A.K."/>
            <person name="Ho P.T."/>
            <person name="Jun S."/>
            <person name="Lee S.J."/>
            <person name="Kim Y."/>
            <person name="Won Y.J."/>
        </authorList>
    </citation>
    <scope>NUCLEOTIDE SEQUENCE [LARGE SCALE GENOMIC DNA]</scope>
    <source>
        <strain evidence="2">Wonlab-2016</strain>
    </source>
</reference>
<dbReference type="EMBL" id="JACVVK020000203">
    <property type="protein sequence ID" value="KAK7484886.1"/>
    <property type="molecule type" value="Genomic_DNA"/>
</dbReference>
<sequence>MLLLVRATSTYLFSGAILARAMGSVHVTERLLLPNSNVTQAVTAGQGEITISNAEQFIHYRYFTLNKQPTGDECQHFVRPLFWVPSSSVLMERPRRQRKTMKSTRMLHHGKSSSTGGALVARHLTCTCASCMREEACLFRDIAGPQKEHALVPDDDQPGRHPEPAAP</sequence>
<accession>A0ABD0KCK7</accession>
<comment type="caution">
    <text evidence="2">The sequence shown here is derived from an EMBL/GenBank/DDBJ whole genome shotgun (WGS) entry which is preliminary data.</text>
</comment>
<proteinExistence type="predicted"/>
<keyword evidence="3" id="KW-1185">Reference proteome</keyword>
<evidence type="ECO:0000256" key="1">
    <source>
        <dbReference type="SAM" id="MobiDB-lite"/>
    </source>
</evidence>
<protein>
    <recommendedName>
        <fullName evidence="4">Secreted protein</fullName>
    </recommendedName>
</protein>
<organism evidence="2 3">
    <name type="scientific">Batillaria attramentaria</name>
    <dbReference type="NCBI Taxonomy" id="370345"/>
    <lineage>
        <taxon>Eukaryota</taxon>
        <taxon>Metazoa</taxon>
        <taxon>Spiralia</taxon>
        <taxon>Lophotrochozoa</taxon>
        <taxon>Mollusca</taxon>
        <taxon>Gastropoda</taxon>
        <taxon>Caenogastropoda</taxon>
        <taxon>Sorbeoconcha</taxon>
        <taxon>Cerithioidea</taxon>
        <taxon>Batillariidae</taxon>
        <taxon>Batillaria</taxon>
    </lineage>
</organism>
<feature type="non-terminal residue" evidence="2">
    <location>
        <position position="167"/>
    </location>
</feature>
<evidence type="ECO:0000313" key="2">
    <source>
        <dbReference type="EMBL" id="KAK7484886.1"/>
    </source>
</evidence>
<evidence type="ECO:0008006" key="4">
    <source>
        <dbReference type="Google" id="ProtNLM"/>
    </source>
</evidence>
<evidence type="ECO:0000313" key="3">
    <source>
        <dbReference type="Proteomes" id="UP001519460"/>
    </source>
</evidence>